<comment type="caution">
    <text evidence="4">The sequence shown here is derived from an EMBL/GenBank/DDBJ whole genome shotgun (WGS) entry which is preliminary data.</text>
</comment>
<keyword evidence="1 2" id="KW-0732">Signal</keyword>
<feature type="signal peptide" evidence="2">
    <location>
        <begin position="1"/>
        <end position="23"/>
    </location>
</feature>
<dbReference type="EMBL" id="JAAQQR010000003">
    <property type="protein sequence ID" value="NID04687.1"/>
    <property type="molecule type" value="Genomic_DNA"/>
</dbReference>
<evidence type="ECO:0000259" key="3">
    <source>
        <dbReference type="Pfam" id="PF13505"/>
    </source>
</evidence>
<gene>
    <name evidence="4" type="ORF">HBF26_07300</name>
</gene>
<protein>
    <submittedName>
        <fullName evidence="4">Outer membrane beta-barrel protein</fullName>
    </submittedName>
</protein>
<keyword evidence="5" id="KW-1185">Reference proteome</keyword>
<dbReference type="Proteomes" id="UP001429601">
    <property type="component" value="Unassembled WGS sequence"/>
</dbReference>
<organism evidence="4 5">
    <name type="scientific">Luteibacter jiangsuensis</name>
    <dbReference type="NCBI Taxonomy" id="637577"/>
    <lineage>
        <taxon>Bacteria</taxon>
        <taxon>Pseudomonadati</taxon>
        <taxon>Pseudomonadota</taxon>
        <taxon>Gammaproteobacteria</taxon>
        <taxon>Lysobacterales</taxon>
        <taxon>Rhodanobacteraceae</taxon>
        <taxon>Luteibacter</taxon>
    </lineage>
</organism>
<name>A0ABX0Q2T2_9GAMM</name>
<dbReference type="InterPro" id="IPR011250">
    <property type="entry name" value="OMP/PagP_B-barrel"/>
</dbReference>
<feature type="domain" description="Outer membrane protein beta-barrel" evidence="3">
    <location>
        <begin position="8"/>
        <end position="232"/>
    </location>
</feature>
<dbReference type="Pfam" id="PF13505">
    <property type="entry name" value="OMP_b-brl"/>
    <property type="match status" value="1"/>
</dbReference>
<accession>A0ABX0Q2T2</accession>
<evidence type="ECO:0000313" key="5">
    <source>
        <dbReference type="Proteomes" id="UP001429601"/>
    </source>
</evidence>
<dbReference type="InterPro" id="IPR027385">
    <property type="entry name" value="Beta-barrel_OMP"/>
</dbReference>
<reference evidence="4 5" key="1">
    <citation type="journal article" date="2011" name="Curr. Microbiol.">
        <title>Luteibacter jiangsuensis sp. nov.: a methamidophos-degrading bacterium isolated from a methamidophos-manufacturing factory.</title>
        <authorList>
            <person name="Wang L."/>
            <person name="Wang G.L."/>
            <person name="Li S.P."/>
            <person name="Jiang J.D."/>
        </authorList>
    </citation>
    <scope>NUCLEOTIDE SEQUENCE [LARGE SCALE GENOMIC DNA]</scope>
    <source>
        <strain evidence="4 5">CGMCC 1.10133</strain>
    </source>
</reference>
<evidence type="ECO:0000256" key="1">
    <source>
        <dbReference type="ARBA" id="ARBA00022729"/>
    </source>
</evidence>
<dbReference type="RefSeq" id="WP_167124596.1">
    <property type="nucleotide sequence ID" value="NZ_JAAQQR010000003.1"/>
</dbReference>
<proteinExistence type="predicted"/>
<feature type="chain" id="PRO_5046835855" evidence="2">
    <location>
        <begin position="24"/>
        <end position="232"/>
    </location>
</feature>
<evidence type="ECO:0000256" key="2">
    <source>
        <dbReference type="SAM" id="SignalP"/>
    </source>
</evidence>
<sequence>MNKLLVSTALVAALSAAPFVSHAADGRAFADLGAGRANFTNSGLSKHTVNAFAIKGGYRWALSDSFSLGAEGGYLRSARARGVSSRNTGHHGPDLVTGPGPANGQGAAAAMHPHATVSARSTLRLDGPFVGANTRMAFGGDFFATAELGAFRAHSRLTTDTTVVSSLSSNTVGTNVTRHERNTHRIDAFAGVGVGYAISPNMDVSVNFDRFQVDRRYGGSVNLAAVDVGVRF</sequence>
<dbReference type="Gene3D" id="2.40.160.20">
    <property type="match status" value="1"/>
</dbReference>
<dbReference type="SUPFAM" id="SSF56925">
    <property type="entry name" value="OMPA-like"/>
    <property type="match status" value="1"/>
</dbReference>
<evidence type="ECO:0000313" key="4">
    <source>
        <dbReference type="EMBL" id="NID04687.1"/>
    </source>
</evidence>